<evidence type="ECO:0000259" key="9">
    <source>
        <dbReference type="SMART" id="SM00331"/>
    </source>
</evidence>
<dbReference type="Pfam" id="PF07228">
    <property type="entry name" value="SpoIIE"/>
    <property type="match status" value="1"/>
</dbReference>
<evidence type="ECO:0000256" key="4">
    <source>
        <dbReference type="ARBA" id="ARBA00022801"/>
    </source>
</evidence>
<feature type="coiled-coil region" evidence="7">
    <location>
        <begin position="296"/>
        <end position="351"/>
    </location>
</feature>
<dbReference type="RefSeq" id="WP_185748865.1">
    <property type="nucleotide sequence ID" value="NZ_VFPM01000001.1"/>
</dbReference>
<feature type="transmembrane region" description="Helical" evidence="8">
    <location>
        <begin position="278"/>
        <end position="296"/>
    </location>
</feature>
<sequence length="726" mass="76617">MTAERDRASRHTPSLVPRSATARALSLVLVALAYYASARLGLSLSLVDANVTPLWPPTGVAVAALLVLGRGMWPAVAVAALAVNVPISETFLAAAVTAVGNTVAPYLAVVLLDRVAFRRDLARLRDALAIIFLGALTAMLVSATVGAVTLVAAGTIPLADLPTAWAVWWTGDAMGVLVVAPFLLSLPLSWELEPWPVRRWLEAGAFLLATTAIMGWAAQSQLPLLFLVLPVVGWAAWRLQLRGAAPAALTASLVATWAAVRDLGAFAGLTVVEQMATLQAFNVCVALASFVFAALVSERQREAAELAAAAAQLEERVQQRTLQLSTANARLVQEIRDRSQAQEQLTAEEARSHREHEIAETLQRSLLPDRIAELPGVDIAARYVPATSDVQVGGDWYDVIPLPNGLVGLAIGDVAGHGLHAAATMVQVRMGLRAYALQDPSPASVMRGVHRLVSQLRVPEMVTLLYLVHDPSTGSLRFSNAGHPPALVVHGGESTYLTGGLAPPLGVTSEAIFTEATHELAPGATLLLYTDGLVERRAVPITDGLTQLADEVAKSVGSAPTEDPEALCDHVLAAMIDTDQVADDVALVVVRPTVASDGSLALRLPAEARMLVQLRGAVRRWLRESGIADDDAAEILVACGEACANAVQHAYSDAAVPGPLAVEGRIAGGTLELEVRDQGRWRAPVDRGGGWGLQLMQGLMDGVDVEQSAAGTTVRLRRDVAIDARP</sequence>
<dbReference type="Proteomes" id="UP000316747">
    <property type="component" value="Unassembled WGS sequence"/>
</dbReference>
<comment type="subcellular location">
    <subcellularLocation>
        <location evidence="1">Cell membrane</location>
        <topology evidence="1">Multi-pass membrane protein</topology>
    </subcellularLocation>
</comment>
<evidence type="ECO:0000313" key="10">
    <source>
        <dbReference type="EMBL" id="TQM64264.1"/>
    </source>
</evidence>
<keyword evidence="3 8" id="KW-0812">Transmembrane</keyword>
<proteinExistence type="predicted"/>
<feature type="transmembrane region" description="Helical" evidence="8">
    <location>
        <begin position="59"/>
        <end position="85"/>
    </location>
</feature>
<feature type="domain" description="PPM-type phosphatase" evidence="9">
    <location>
        <begin position="374"/>
        <end position="592"/>
    </location>
</feature>
<dbReference type="InterPro" id="IPR036890">
    <property type="entry name" value="HATPase_C_sf"/>
</dbReference>
<feature type="transmembrane region" description="Helical" evidence="8">
    <location>
        <begin position="248"/>
        <end position="272"/>
    </location>
</feature>
<keyword evidence="11" id="KW-1185">Reference proteome</keyword>
<dbReference type="Pfam" id="PF05231">
    <property type="entry name" value="MASE1"/>
    <property type="match status" value="1"/>
</dbReference>
<dbReference type="GO" id="GO:0005886">
    <property type="term" value="C:plasma membrane"/>
    <property type="evidence" value="ECO:0007669"/>
    <property type="project" value="UniProtKB-SubCell"/>
</dbReference>
<dbReference type="InterPro" id="IPR007895">
    <property type="entry name" value="MASE1"/>
</dbReference>
<dbReference type="PANTHER" id="PTHR43156">
    <property type="entry name" value="STAGE II SPORULATION PROTEIN E-RELATED"/>
    <property type="match status" value="1"/>
</dbReference>
<evidence type="ECO:0000256" key="8">
    <source>
        <dbReference type="SAM" id="Phobius"/>
    </source>
</evidence>
<feature type="transmembrane region" description="Helical" evidence="8">
    <location>
        <begin position="200"/>
        <end position="218"/>
    </location>
</feature>
<dbReference type="InterPro" id="IPR001932">
    <property type="entry name" value="PPM-type_phosphatase-like_dom"/>
</dbReference>
<dbReference type="InterPro" id="IPR052016">
    <property type="entry name" value="Bact_Sigma-Reg"/>
</dbReference>
<evidence type="ECO:0000313" key="11">
    <source>
        <dbReference type="Proteomes" id="UP000316747"/>
    </source>
</evidence>
<dbReference type="EMBL" id="VFPM01000001">
    <property type="protein sequence ID" value="TQM64264.1"/>
    <property type="molecule type" value="Genomic_DNA"/>
</dbReference>
<organism evidence="10 11">
    <name type="scientific">Humibacillus xanthopallidus</name>
    <dbReference type="NCBI Taxonomy" id="412689"/>
    <lineage>
        <taxon>Bacteria</taxon>
        <taxon>Bacillati</taxon>
        <taxon>Actinomycetota</taxon>
        <taxon>Actinomycetes</taxon>
        <taxon>Micrococcales</taxon>
        <taxon>Intrasporangiaceae</taxon>
        <taxon>Humibacillus</taxon>
    </lineage>
</organism>
<name>A0A543I0Z2_9MICO</name>
<evidence type="ECO:0000256" key="1">
    <source>
        <dbReference type="ARBA" id="ARBA00004651"/>
    </source>
</evidence>
<dbReference type="InterPro" id="IPR003594">
    <property type="entry name" value="HATPase_dom"/>
</dbReference>
<dbReference type="CDD" id="cd16936">
    <property type="entry name" value="HATPase_RsbW-like"/>
    <property type="match status" value="1"/>
</dbReference>
<keyword evidence="4" id="KW-0378">Hydrolase</keyword>
<dbReference type="SUPFAM" id="SSF55874">
    <property type="entry name" value="ATPase domain of HSP90 chaperone/DNA topoisomerase II/histidine kinase"/>
    <property type="match status" value="1"/>
</dbReference>
<feature type="transmembrane region" description="Helical" evidence="8">
    <location>
        <begin position="127"/>
        <end position="153"/>
    </location>
</feature>
<keyword evidence="2" id="KW-1003">Cell membrane</keyword>
<comment type="caution">
    <text evidence="10">The sequence shown here is derived from an EMBL/GenBank/DDBJ whole genome shotgun (WGS) entry which is preliminary data.</text>
</comment>
<dbReference type="PANTHER" id="PTHR43156:SF2">
    <property type="entry name" value="STAGE II SPORULATION PROTEIN E"/>
    <property type="match status" value="1"/>
</dbReference>
<dbReference type="SUPFAM" id="SSF81606">
    <property type="entry name" value="PP2C-like"/>
    <property type="match status" value="1"/>
</dbReference>
<dbReference type="Gene3D" id="3.30.565.10">
    <property type="entry name" value="Histidine kinase-like ATPase, C-terminal domain"/>
    <property type="match status" value="1"/>
</dbReference>
<feature type="transmembrane region" description="Helical" evidence="8">
    <location>
        <begin position="91"/>
        <end position="115"/>
    </location>
</feature>
<protein>
    <submittedName>
        <fullName evidence="10">Serine phosphatase RsbU (Regulator of sigma subunit)</fullName>
    </submittedName>
</protein>
<keyword evidence="7" id="KW-0175">Coiled coil</keyword>
<dbReference type="InterPro" id="IPR036457">
    <property type="entry name" value="PPM-type-like_dom_sf"/>
</dbReference>
<dbReference type="Pfam" id="PF13581">
    <property type="entry name" value="HATPase_c_2"/>
    <property type="match status" value="1"/>
</dbReference>
<reference evidence="10 11" key="1">
    <citation type="submission" date="2019-06" db="EMBL/GenBank/DDBJ databases">
        <title>Genome sequencing of plant associated microbes to promote plant fitness in Sorghum bicolor and Oryza sativa.</title>
        <authorList>
            <person name="Coleman-Derr D."/>
        </authorList>
    </citation>
    <scope>NUCLEOTIDE SEQUENCE [LARGE SCALE GENOMIC DNA]</scope>
    <source>
        <strain evidence="10 11">KV-663</strain>
    </source>
</reference>
<keyword evidence="6 8" id="KW-0472">Membrane</keyword>
<evidence type="ECO:0000256" key="2">
    <source>
        <dbReference type="ARBA" id="ARBA00022475"/>
    </source>
</evidence>
<dbReference type="AlphaFoldDB" id="A0A543I0Z2"/>
<feature type="transmembrane region" description="Helical" evidence="8">
    <location>
        <begin position="20"/>
        <end position="38"/>
    </location>
</feature>
<gene>
    <name evidence="10" type="ORF">FBY41_0630</name>
</gene>
<dbReference type="Gene3D" id="3.60.40.10">
    <property type="entry name" value="PPM-type phosphatase domain"/>
    <property type="match status" value="1"/>
</dbReference>
<accession>A0A543I0Z2</accession>
<dbReference type="GO" id="GO:0016791">
    <property type="term" value="F:phosphatase activity"/>
    <property type="evidence" value="ECO:0007669"/>
    <property type="project" value="TreeGrafter"/>
</dbReference>
<evidence type="ECO:0000256" key="3">
    <source>
        <dbReference type="ARBA" id="ARBA00022692"/>
    </source>
</evidence>
<evidence type="ECO:0000256" key="7">
    <source>
        <dbReference type="SAM" id="Coils"/>
    </source>
</evidence>
<dbReference type="SMART" id="SM00331">
    <property type="entry name" value="PP2C_SIG"/>
    <property type="match status" value="1"/>
</dbReference>
<evidence type="ECO:0000256" key="5">
    <source>
        <dbReference type="ARBA" id="ARBA00022989"/>
    </source>
</evidence>
<keyword evidence="5 8" id="KW-1133">Transmembrane helix</keyword>
<feature type="transmembrane region" description="Helical" evidence="8">
    <location>
        <begin position="165"/>
        <end position="188"/>
    </location>
</feature>
<evidence type="ECO:0000256" key="6">
    <source>
        <dbReference type="ARBA" id="ARBA00023136"/>
    </source>
</evidence>